<feature type="transmembrane region" description="Helical" evidence="7">
    <location>
        <begin position="32"/>
        <end position="50"/>
    </location>
</feature>
<gene>
    <name evidence="9" type="ORF">ACFPXP_19010</name>
</gene>
<reference evidence="10" key="1">
    <citation type="journal article" date="2019" name="Int. J. Syst. Evol. Microbiol.">
        <title>The Global Catalogue of Microorganisms (GCM) 10K type strain sequencing project: providing services to taxonomists for standard genome sequencing and annotation.</title>
        <authorList>
            <consortium name="The Broad Institute Genomics Platform"/>
            <consortium name="The Broad Institute Genome Sequencing Center for Infectious Disease"/>
            <person name="Wu L."/>
            <person name="Ma J."/>
        </authorList>
    </citation>
    <scope>NUCLEOTIDE SEQUENCE [LARGE SCALE GENOMIC DNA]</scope>
    <source>
        <strain evidence="10">CCM 8749</strain>
    </source>
</reference>
<evidence type="ECO:0000256" key="5">
    <source>
        <dbReference type="ARBA" id="ARBA00022989"/>
    </source>
</evidence>
<evidence type="ECO:0000256" key="6">
    <source>
        <dbReference type="ARBA" id="ARBA00023136"/>
    </source>
</evidence>
<feature type="domain" description="YetF C-terminal" evidence="8">
    <location>
        <begin position="81"/>
        <end position="216"/>
    </location>
</feature>
<feature type="transmembrane region" description="Helical" evidence="7">
    <location>
        <begin position="6"/>
        <end position="25"/>
    </location>
</feature>
<protein>
    <submittedName>
        <fullName evidence="9">DUF421 domain-containing protein</fullName>
    </submittedName>
</protein>
<comment type="caution">
    <text evidence="9">The sequence shown here is derived from an EMBL/GenBank/DDBJ whole genome shotgun (WGS) entry which is preliminary data.</text>
</comment>
<dbReference type="Gene3D" id="3.30.240.20">
    <property type="entry name" value="bsu07140 like domains"/>
    <property type="match status" value="2"/>
</dbReference>
<evidence type="ECO:0000259" key="8">
    <source>
        <dbReference type="Pfam" id="PF04239"/>
    </source>
</evidence>
<evidence type="ECO:0000256" key="4">
    <source>
        <dbReference type="ARBA" id="ARBA00022692"/>
    </source>
</evidence>
<evidence type="ECO:0000313" key="10">
    <source>
        <dbReference type="Proteomes" id="UP001596250"/>
    </source>
</evidence>
<keyword evidence="10" id="KW-1185">Reference proteome</keyword>
<keyword evidence="3" id="KW-1003">Cell membrane</keyword>
<organism evidence="9 10">
    <name type="scientific">Marinicrinis lubricantis</name>
    <dbReference type="NCBI Taxonomy" id="2086470"/>
    <lineage>
        <taxon>Bacteria</taxon>
        <taxon>Bacillati</taxon>
        <taxon>Bacillota</taxon>
        <taxon>Bacilli</taxon>
        <taxon>Bacillales</taxon>
        <taxon>Paenibacillaceae</taxon>
    </lineage>
</organism>
<dbReference type="InterPro" id="IPR007353">
    <property type="entry name" value="DUF421"/>
</dbReference>
<keyword evidence="4 7" id="KW-0812">Transmembrane</keyword>
<dbReference type="PANTHER" id="PTHR34582">
    <property type="entry name" value="UPF0702 TRANSMEMBRANE PROTEIN YCAP"/>
    <property type="match status" value="1"/>
</dbReference>
<dbReference type="InterPro" id="IPR023090">
    <property type="entry name" value="UPF0702_alpha/beta_dom_sf"/>
</dbReference>
<dbReference type="EMBL" id="JBHSQV010000181">
    <property type="protein sequence ID" value="MFC5988499.1"/>
    <property type="molecule type" value="Genomic_DNA"/>
</dbReference>
<evidence type="ECO:0000256" key="7">
    <source>
        <dbReference type="SAM" id="Phobius"/>
    </source>
</evidence>
<evidence type="ECO:0000256" key="3">
    <source>
        <dbReference type="ARBA" id="ARBA00022475"/>
    </source>
</evidence>
<comment type="subcellular location">
    <subcellularLocation>
        <location evidence="1">Cell membrane</location>
        <topology evidence="1">Multi-pass membrane protein</topology>
    </subcellularLocation>
</comment>
<dbReference type="RefSeq" id="WP_379895971.1">
    <property type="nucleotide sequence ID" value="NZ_CBCSCT010000014.1"/>
</dbReference>
<comment type="similarity">
    <text evidence="2">Belongs to the UPF0702 family.</text>
</comment>
<name>A0ABW1IUN7_9BACL</name>
<sequence>MDLLTIFFRTVIVYFLVFLLLRLMGKREIGKLSVFDLVISIMIAEVAIIVVDNPDKPMLEGILPMLVLVSIQIMIAYITLKNRKLRRLFDGKPSAIIENGHLNREEMAKQKYNLDDLMQQLRQNNLRNVADVEFAYLETNGKLTVIQKNQNQNQQNGSSSNNPHGIRYEGLPIPLIMDGKVQDQNLEKIQKTRFWLKNEIQKKGLHDFKEIFLCTLDHKGRLFIDKKKR</sequence>
<proteinExistence type="inferred from homology"/>
<dbReference type="PANTHER" id="PTHR34582:SF6">
    <property type="entry name" value="UPF0702 TRANSMEMBRANE PROTEIN YCAP"/>
    <property type="match status" value="1"/>
</dbReference>
<keyword evidence="5 7" id="KW-1133">Transmembrane helix</keyword>
<keyword evidence="6 7" id="KW-0472">Membrane</keyword>
<evidence type="ECO:0000256" key="2">
    <source>
        <dbReference type="ARBA" id="ARBA00006448"/>
    </source>
</evidence>
<feature type="transmembrane region" description="Helical" evidence="7">
    <location>
        <begin position="62"/>
        <end position="80"/>
    </location>
</feature>
<dbReference type="Proteomes" id="UP001596250">
    <property type="component" value="Unassembled WGS sequence"/>
</dbReference>
<accession>A0ABW1IUN7</accession>
<evidence type="ECO:0000256" key="1">
    <source>
        <dbReference type="ARBA" id="ARBA00004651"/>
    </source>
</evidence>
<dbReference type="Pfam" id="PF04239">
    <property type="entry name" value="DUF421"/>
    <property type="match status" value="1"/>
</dbReference>
<evidence type="ECO:0000313" key="9">
    <source>
        <dbReference type="EMBL" id="MFC5988499.1"/>
    </source>
</evidence>